<evidence type="ECO:0000313" key="3">
    <source>
        <dbReference type="Proteomes" id="UP000279307"/>
    </source>
</evidence>
<evidence type="ECO:0000313" key="2">
    <source>
        <dbReference type="EMBL" id="RLU18902.1"/>
    </source>
</evidence>
<dbReference type="AlphaFoldDB" id="A0A3L8DFD5"/>
<organism evidence="2 3">
    <name type="scientific">Ooceraea biroi</name>
    <name type="common">Clonal raider ant</name>
    <name type="synonym">Cerapachys biroi</name>
    <dbReference type="NCBI Taxonomy" id="2015173"/>
    <lineage>
        <taxon>Eukaryota</taxon>
        <taxon>Metazoa</taxon>
        <taxon>Ecdysozoa</taxon>
        <taxon>Arthropoda</taxon>
        <taxon>Hexapoda</taxon>
        <taxon>Insecta</taxon>
        <taxon>Pterygota</taxon>
        <taxon>Neoptera</taxon>
        <taxon>Endopterygota</taxon>
        <taxon>Hymenoptera</taxon>
        <taxon>Apocrita</taxon>
        <taxon>Aculeata</taxon>
        <taxon>Formicoidea</taxon>
        <taxon>Formicidae</taxon>
        <taxon>Dorylinae</taxon>
        <taxon>Ooceraea</taxon>
    </lineage>
</organism>
<feature type="region of interest" description="Disordered" evidence="1">
    <location>
        <begin position="59"/>
        <end position="91"/>
    </location>
</feature>
<evidence type="ECO:0000256" key="1">
    <source>
        <dbReference type="SAM" id="MobiDB-lite"/>
    </source>
</evidence>
<reference evidence="2 3" key="1">
    <citation type="journal article" date="2018" name="Genome Res.">
        <title>The genomic architecture and molecular evolution of ant odorant receptors.</title>
        <authorList>
            <person name="McKenzie S.K."/>
            <person name="Kronauer D.J.C."/>
        </authorList>
    </citation>
    <scope>NUCLEOTIDE SEQUENCE [LARGE SCALE GENOMIC DNA]</scope>
    <source>
        <strain evidence="2">Clonal line C1</strain>
    </source>
</reference>
<accession>A0A3L8DFD5</accession>
<gene>
    <name evidence="2" type="ORF">DMN91_009260</name>
</gene>
<comment type="caution">
    <text evidence="2">The sequence shown here is derived from an EMBL/GenBank/DDBJ whole genome shotgun (WGS) entry which is preliminary data.</text>
</comment>
<feature type="compositionally biased region" description="Basic and acidic residues" evidence="1">
    <location>
        <begin position="74"/>
        <end position="91"/>
    </location>
</feature>
<feature type="compositionally biased region" description="Low complexity" evidence="1">
    <location>
        <begin position="62"/>
        <end position="73"/>
    </location>
</feature>
<proteinExistence type="predicted"/>
<name>A0A3L8DFD5_OOCBI</name>
<protein>
    <submittedName>
        <fullName evidence="2">Uncharacterized protein</fullName>
    </submittedName>
</protein>
<sequence>MFEFAASTVCSSSLFQEELDLRCSGTDINNSIARRHRSSSPVWRKKSNNGMFSASVEEISDSDSQFSFSNEESSSMHDTNEAEAENTDKEGDFNLKVIASRGDNIIAVANPALMECSHPIKEEPADEKPTL</sequence>
<dbReference type="Proteomes" id="UP000279307">
    <property type="component" value="Chromosome 9"/>
</dbReference>
<dbReference type="OrthoDB" id="10028556at2759"/>
<dbReference type="EMBL" id="QOIP01000009">
    <property type="protein sequence ID" value="RLU18902.1"/>
    <property type="molecule type" value="Genomic_DNA"/>
</dbReference>